<reference evidence="2" key="1">
    <citation type="submission" date="2022-08" db="EMBL/GenBank/DDBJ databases">
        <title>Novel sulphate-reducing endosymbionts in the free-living metamonad Anaeramoeba.</title>
        <authorList>
            <person name="Jerlstrom-Hultqvist J."/>
            <person name="Cepicka I."/>
            <person name="Gallot-Lavallee L."/>
            <person name="Salas-Leiva D."/>
            <person name="Curtis B.A."/>
            <person name="Zahonova K."/>
            <person name="Pipaliya S."/>
            <person name="Dacks J."/>
            <person name="Roger A.J."/>
        </authorList>
    </citation>
    <scope>NUCLEOTIDE SEQUENCE</scope>
    <source>
        <strain evidence="2">Busselton2</strain>
    </source>
</reference>
<sequence>MTDLQKCLKLLSSSSNEEKIAGLIFASRIIKTNDTESIKKVIQAVGTSFLIRILAVNSDNKQQNFFLELGLTFCSIIIADTKLIKTTSVRLRIFPALLNLLLRESKLSEELKDLAINMVSIIFQNNFQEMEFRKVLSKIKFNQKMINILLNCESKYYFQLLNLLNNSFLICQLKGIITNFELIVKFLEKFTQILLEGEVALKFLLLETFYSFFSYHKNVYNFQKEFDNLVLKKRTKIFTNFRRALREILNNKIPQRVKNFALKLTSKLLECFGEYWTIEKNELIKQTEKVQGKKEEKNDERGKLKEKENGKEKGKGKKKEKKEGQKEIENDNLIEKIKKTINEKENDNVKIKENPQLLIELFLRFSLIELEYFFKQTLEQPNLYNKSEKNIKTKASENVKKKNQKEIEKNNKKDPKIEIKEKTQDKAENENDKSKSKHDENKNEKKIILNENENNDNKKENMNEKLDSNKNDQNEKSFENQTSKENENEGEKKEKIISENRKAKDEKINKKEKENNKKINNNNKSQNEKGKENKKVNREEEKSEKEEKGNESVNKETNETKYDHRLKQFFIEEKNNESIISACFLIFEKSLFFLTKPALKSYKDLIKEQWATLSDKFIEKIQKIIFQSFNLIIDFLIQCKKFSDQIVINPQIISICIRALGQWLSFEHLAHRKDILEILPYIFSLKLIDDFLIFKFLLPCLVHFTSKQENIDIFLGINGLKRVIEFLAINLYNLLSFNDSNIDENLVLLTSSLSIILNIINLQKNNEKSLLIKKQLFVLFGPIHRATKKILHQDLENSKSLDFYFYVGLLLLQILIELFPSNGGKDVLELITNFLLKYMFLATDGLYMDLWDELRSIYQLSIAKLSKVLNLENRTIKMIIKSDFLNKFLNILDKQSENLLLRLYDKKLFQEIEFLFLTIIKNSNVDDLSSLKIKKVLFIKYDFKSILNNETFKKLDD</sequence>
<feature type="region of interest" description="Disordered" evidence="1">
    <location>
        <begin position="395"/>
        <end position="558"/>
    </location>
</feature>
<feature type="compositionally biased region" description="Basic and acidic residues" evidence="1">
    <location>
        <begin position="395"/>
        <end position="448"/>
    </location>
</feature>
<comment type="caution">
    <text evidence="2">The sequence shown here is derived from an EMBL/GenBank/DDBJ whole genome shotgun (WGS) entry which is preliminary data.</text>
</comment>
<evidence type="ECO:0000256" key="1">
    <source>
        <dbReference type="SAM" id="MobiDB-lite"/>
    </source>
</evidence>
<feature type="compositionally biased region" description="Basic and acidic residues" evidence="1">
    <location>
        <begin position="289"/>
        <end position="313"/>
    </location>
</feature>
<dbReference type="PANTHER" id="PTHR13109">
    <property type="entry name" value="NEUROCHONDRIN"/>
    <property type="match status" value="1"/>
</dbReference>
<dbReference type="InterPro" id="IPR016024">
    <property type="entry name" value="ARM-type_fold"/>
</dbReference>
<organism evidence="2 3">
    <name type="scientific">Anaeramoeba flamelloides</name>
    <dbReference type="NCBI Taxonomy" id="1746091"/>
    <lineage>
        <taxon>Eukaryota</taxon>
        <taxon>Metamonada</taxon>
        <taxon>Anaeramoebidae</taxon>
        <taxon>Anaeramoeba</taxon>
    </lineage>
</organism>
<dbReference type="PANTHER" id="PTHR13109:SF7">
    <property type="entry name" value="NEUROCHONDRIN"/>
    <property type="match status" value="1"/>
</dbReference>
<name>A0AAV7ZHP7_9EUKA</name>
<proteinExistence type="predicted"/>
<feature type="region of interest" description="Disordered" evidence="1">
    <location>
        <begin position="289"/>
        <end position="326"/>
    </location>
</feature>
<evidence type="ECO:0000313" key="3">
    <source>
        <dbReference type="Proteomes" id="UP001146793"/>
    </source>
</evidence>
<protein>
    <submittedName>
        <fullName evidence="2">Neurochondrin</fullName>
    </submittedName>
</protein>
<gene>
    <name evidence="2" type="ORF">M0812_14093</name>
</gene>
<accession>A0AAV7ZHP7</accession>
<dbReference type="Proteomes" id="UP001146793">
    <property type="component" value="Unassembled WGS sequence"/>
</dbReference>
<feature type="compositionally biased region" description="Basic and acidic residues" evidence="1">
    <location>
        <begin position="455"/>
        <end position="517"/>
    </location>
</feature>
<dbReference type="AlphaFoldDB" id="A0AAV7ZHP7"/>
<evidence type="ECO:0000313" key="2">
    <source>
        <dbReference type="EMBL" id="KAJ3440426.1"/>
    </source>
</evidence>
<dbReference type="InterPro" id="IPR008709">
    <property type="entry name" value="Neurochondrin"/>
</dbReference>
<feature type="compositionally biased region" description="Basic and acidic residues" evidence="1">
    <location>
        <begin position="526"/>
        <end position="558"/>
    </location>
</feature>
<dbReference type="EMBL" id="JANTQA010000030">
    <property type="protein sequence ID" value="KAJ3440426.1"/>
    <property type="molecule type" value="Genomic_DNA"/>
</dbReference>
<dbReference type="SUPFAM" id="SSF48371">
    <property type="entry name" value="ARM repeat"/>
    <property type="match status" value="1"/>
</dbReference>